<dbReference type="AlphaFoldDB" id="A0A6J4SPA6"/>
<organism evidence="2">
    <name type="scientific">uncultured Rubrobacteraceae bacterium</name>
    <dbReference type="NCBI Taxonomy" id="349277"/>
    <lineage>
        <taxon>Bacteria</taxon>
        <taxon>Bacillati</taxon>
        <taxon>Actinomycetota</taxon>
        <taxon>Rubrobacteria</taxon>
        <taxon>Rubrobacterales</taxon>
        <taxon>Rubrobacteraceae</taxon>
        <taxon>environmental samples</taxon>
    </lineage>
</organism>
<evidence type="ECO:0000313" key="2">
    <source>
        <dbReference type="EMBL" id="CAA9500462.1"/>
    </source>
</evidence>
<feature type="compositionally biased region" description="Basic and acidic residues" evidence="1">
    <location>
        <begin position="12"/>
        <end position="21"/>
    </location>
</feature>
<protein>
    <submittedName>
        <fullName evidence="2">Uncharacterized protein</fullName>
    </submittedName>
</protein>
<feature type="region of interest" description="Disordered" evidence="1">
    <location>
        <begin position="1"/>
        <end position="36"/>
    </location>
</feature>
<evidence type="ECO:0000256" key="1">
    <source>
        <dbReference type="SAM" id="MobiDB-lite"/>
    </source>
</evidence>
<proteinExistence type="predicted"/>
<sequence length="61" mass="7298">MYLRRPSVRLRATPEDRERGESFLQDEPAMKKERETKEDGRYIIFFSFEDEERAPDGDDEG</sequence>
<accession>A0A6J4SPA6</accession>
<gene>
    <name evidence="2" type="ORF">AVDCRST_MAG12-2625</name>
</gene>
<reference evidence="2" key="1">
    <citation type="submission" date="2020-02" db="EMBL/GenBank/DDBJ databases">
        <authorList>
            <person name="Meier V. D."/>
        </authorList>
    </citation>
    <scope>NUCLEOTIDE SEQUENCE</scope>
    <source>
        <strain evidence="2">AVDCRST_MAG12</strain>
    </source>
</reference>
<dbReference type="EMBL" id="CADCVK010000376">
    <property type="protein sequence ID" value="CAA9500462.1"/>
    <property type="molecule type" value="Genomic_DNA"/>
</dbReference>
<name>A0A6J4SPA6_9ACTN</name>